<dbReference type="InterPro" id="IPR003192">
    <property type="entry name" value="Porin_LamB"/>
</dbReference>
<feature type="signal peptide" evidence="10">
    <location>
        <begin position="1"/>
        <end position="22"/>
    </location>
</feature>
<sequence length="432" mass="46752">MKKVSLIAAAVASTLAAGTAFAAGTDVTTDGWEVHGYMSSNYRMVDGNSVAGNFGKSDYRTVGTGTSDSTNQVEFVIKKHTEYENGVWSNYVVRSEFGNGNTYAYSSDGAQAVDDNDGFAVKEAFVELGALPYFGEDSAIWAGQRYLNRSAGILSGEFWKQSSGVGAGFETKLAGNKFGVAIVSADSLIDFSNEGKRRTRTSHDVYMHGIDIGIGSMDIDAKYIKQENLDSDPSDQADDGFGASITLNTSYYGLDGWAQTGIAYGNGTASNRGVNFGNWNPEFKDDTSNIFITSYGVWNISEKVQLGTEFVYHDLDMNGEWGADTVTRIMFAARPSIKMNDNFRLEFTGGVSQETVEDAQGKATWGRTNKDTMFYSAEAAAVFTVNADYFGRPQIKPYVTYVTSESGSGANLSVDGKSESETIVGVHAEIWF</sequence>
<dbReference type="GO" id="GO:0015774">
    <property type="term" value="P:polysaccharide transport"/>
    <property type="evidence" value="ECO:0007669"/>
    <property type="project" value="TreeGrafter"/>
</dbReference>
<dbReference type="Gene3D" id="2.40.170.10">
    <property type="entry name" value="Porin, LamB type"/>
    <property type="match status" value="1"/>
</dbReference>
<comment type="caution">
    <text evidence="11">The sequence shown here is derived from an EMBL/GenBank/DDBJ whole genome shotgun (WGS) entry which is preliminary data.</text>
</comment>
<proteinExistence type="inferred from homology"/>
<keyword evidence="7" id="KW-0626">Porin</keyword>
<keyword evidence="3" id="KW-0813">Transport</keyword>
<evidence type="ECO:0000313" key="12">
    <source>
        <dbReference type="Proteomes" id="UP001253463"/>
    </source>
</evidence>
<keyword evidence="9" id="KW-0998">Cell outer membrane</keyword>
<keyword evidence="4" id="KW-1134">Transmembrane beta strand</keyword>
<dbReference type="InterPro" id="IPR036998">
    <property type="entry name" value="Porin_LamB_sf"/>
</dbReference>
<reference evidence="11" key="1">
    <citation type="submission" date="2023-10" db="EMBL/GenBank/DDBJ databases">
        <authorList>
            <consortium name="PulseNet: The National Subtyping Network for Foodborne Disease Surveillance"/>
        </authorList>
    </citation>
    <scope>NUCLEOTIDE SEQUENCE</scope>
    <source>
        <strain evidence="11">PNUSAV004886</strain>
    </source>
</reference>
<dbReference type="AlphaFoldDB" id="A0AAI9G7C2"/>
<keyword evidence="10" id="KW-0732">Signal</keyword>
<dbReference type="PANTHER" id="PTHR38762">
    <property type="entry name" value="CRYPTIC OUTER MEMBRANE PORIN BGLH-RELATED"/>
    <property type="match status" value="1"/>
</dbReference>
<dbReference type="GO" id="GO:0006811">
    <property type="term" value="P:monoatomic ion transport"/>
    <property type="evidence" value="ECO:0007669"/>
    <property type="project" value="UniProtKB-KW"/>
</dbReference>
<dbReference type="GO" id="GO:0015288">
    <property type="term" value="F:porin activity"/>
    <property type="evidence" value="ECO:0007669"/>
    <property type="project" value="UniProtKB-KW"/>
</dbReference>
<name>A0AAI9G7C2_9VIBR</name>
<evidence type="ECO:0000256" key="1">
    <source>
        <dbReference type="ARBA" id="ARBA00004571"/>
    </source>
</evidence>
<evidence type="ECO:0000256" key="7">
    <source>
        <dbReference type="ARBA" id="ARBA00023114"/>
    </source>
</evidence>
<dbReference type="PANTHER" id="PTHR38762:SF1">
    <property type="entry name" value="CRYPTIC OUTER MEMBRANE PORIN BGLH-RELATED"/>
    <property type="match status" value="1"/>
</dbReference>
<dbReference type="Pfam" id="PF02264">
    <property type="entry name" value="LamB"/>
    <property type="match status" value="1"/>
</dbReference>
<dbReference type="EMBL" id="ABNSCA010000001">
    <property type="protein sequence ID" value="ELN6931192.1"/>
    <property type="molecule type" value="Genomic_DNA"/>
</dbReference>
<evidence type="ECO:0000313" key="11">
    <source>
        <dbReference type="EMBL" id="ELN6931192.1"/>
    </source>
</evidence>
<evidence type="ECO:0000256" key="9">
    <source>
        <dbReference type="ARBA" id="ARBA00023237"/>
    </source>
</evidence>
<dbReference type="InterPro" id="IPR050286">
    <property type="entry name" value="G_neg_Bact_CarbUptk_Porin"/>
</dbReference>
<dbReference type="GO" id="GO:0046930">
    <property type="term" value="C:pore complex"/>
    <property type="evidence" value="ECO:0007669"/>
    <property type="project" value="UniProtKB-KW"/>
</dbReference>
<accession>A0AAI9G7C2</accession>
<comment type="similarity">
    <text evidence="2">Belongs to the porin LamB (TC 1.B.3) family.</text>
</comment>
<evidence type="ECO:0000256" key="4">
    <source>
        <dbReference type="ARBA" id="ARBA00022452"/>
    </source>
</evidence>
<protein>
    <submittedName>
        <fullName evidence="11">Carbohydrate porin</fullName>
    </submittedName>
</protein>
<gene>
    <name evidence="11" type="ORF">RZY48_000566</name>
</gene>
<dbReference type="Proteomes" id="UP001253463">
    <property type="component" value="Unassembled WGS sequence"/>
</dbReference>
<dbReference type="GO" id="GO:0015144">
    <property type="term" value="F:carbohydrate transmembrane transporter activity"/>
    <property type="evidence" value="ECO:0007669"/>
    <property type="project" value="TreeGrafter"/>
</dbReference>
<feature type="chain" id="PRO_5042504006" evidence="10">
    <location>
        <begin position="23"/>
        <end position="432"/>
    </location>
</feature>
<keyword evidence="8" id="KW-0472">Membrane</keyword>
<dbReference type="GO" id="GO:0009279">
    <property type="term" value="C:cell outer membrane"/>
    <property type="evidence" value="ECO:0007669"/>
    <property type="project" value="UniProtKB-SubCell"/>
</dbReference>
<keyword evidence="6" id="KW-0406">Ion transport</keyword>
<evidence type="ECO:0000256" key="2">
    <source>
        <dbReference type="ARBA" id="ARBA00007055"/>
    </source>
</evidence>
<evidence type="ECO:0000256" key="5">
    <source>
        <dbReference type="ARBA" id="ARBA00022692"/>
    </source>
</evidence>
<organism evidence="11 12">
    <name type="scientific">Vibrio navarrensis</name>
    <dbReference type="NCBI Taxonomy" id="29495"/>
    <lineage>
        <taxon>Bacteria</taxon>
        <taxon>Pseudomonadati</taxon>
        <taxon>Pseudomonadota</taxon>
        <taxon>Gammaproteobacteria</taxon>
        <taxon>Vibrionales</taxon>
        <taxon>Vibrionaceae</taxon>
        <taxon>Vibrio</taxon>
    </lineage>
</organism>
<evidence type="ECO:0000256" key="3">
    <source>
        <dbReference type="ARBA" id="ARBA00022448"/>
    </source>
</evidence>
<evidence type="ECO:0000256" key="6">
    <source>
        <dbReference type="ARBA" id="ARBA00023065"/>
    </source>
</evidence>
<evidence type="ECO:0000256" key="8">
    <source>
        <dbReference type="ARBA" id="ARBA00023136"/>
    </source>
</evidence>
<comment type="subcellular location">
    <subcellularLocation>
        <location evidence="1">Cell outer membrane</location>
        <topology evidence="1">Multi-pass membrane protein</topology>
    </subcellularLocation>
</comment>
<evidence type="ECO:0000256" key="10">
    <source>
        <dbReference type="SAM" id="SignalP"/>
    </source>
</evidence>
<keyword evidence="5" id="KW-0812">Transmembrane</keyword>
<dbReference type="SUPFAM" id="SSF56935">
    <property type="entry name" value="Porins"/>
    <property type="match status" value="1"/>
</dbReference>